<keyword evidence="4 6" id="KW-1133">Transmembrane helix</keyword>
<feature type="transmembrane region" description="Helical" evidence="6">
    <location>
        <begin position="372"/>
        <end position="391"/>
    </location>
</feature>
<evidence type="ECO:0000256" key="5">
    <source>
        <dbReference type="ARBA" id="ARBA00023136"/>
    </source>
</evidence>
<gene>
    <name evidence="7" type="ORF">NCTC13193_01978</name>
</gene>
<dbReference type="EMBL" id="LR134492">
    <property type="protein sequence ID" value="VEI67498.1"/>
    <property type="molecule type" value="Genomic_DNA"/>
</dbReference>
<sequence>MLNIAISFCVLLFSLGLDQSYVREYHESPEKGVLLKSAIAPGFFLLLLTCVAFLFQPTRLSLLLFDEDSSVFSVLTMLILIFTFISRFLSLILRMKEKGMAYSLSLLIPKVVIIVVIINYYLFAKEHDFLQLIIANMIGFGFVLLILALNTKDDWLTALQSSFSIKKIKKMLSFGYPLILGGLAFWGVTAADRMFLRAMSNFEQLAIFSVAVSFASAATIIQSVFSTIWAPIVYKVLNTDDGALELVNKASRYMLVAVVCIFCVCGLLSWIVDFFLPSNYGGVKFILVACLGYPLLYTLSETTVIGISISKKTSYSMLASLLAFVVNLVGNFLLVPKFGAAGAAVSTCVTFWFFFILRTEFSIITWKVIPRFEMYFFTFLCIFGASCSALLGESIKSEIFIYWLVLFIFVILRNYRELKFFLAKRIRWVND</sequence>
<organism evidence="7 8">
    <name type="scientific">Serratia fonticola</name>
    <dbReference type="NCBI Taxonomy" id="47917"/>
    <lineage>
        <taxon>Bacteria</taxon>
        <taxon>Pseudomonadati</taxon>
        <taxon>Pseudomonadota</taxon>
        <taxon>Gammaproteobacteria</taxon>
        <taxon>Enterobacterales</taxon>
        <taxon>Yersiniaceae</taxon>
        <taxon>Serratia</taxon>
    </lineage>
</organism>
<feature type="transmembrane region" description="Helical" evidence="6">
    <location>
        <begin position="208"/>
        <end position="232"/>
    </location>
</feature>
<protein>
    <submittedName>
        <fullName evidence="7">Polysaccharide biosynthesis protein</fullName>
    </submittedName>
</protein>
<name>A0A448SIC1_SERFO</name>
<dbReference type="PANTHER" id="PTHR30250:SF11">
    <property type="entry name" value="O-ANTIGEN TRANSPORTER-RELATED"/>
    <property type="match status" value="1"/>
</dbReference>
<keyword evidence="2" id="KW-1003">Cell membrane</keyword>
<dbReference type="AlphaFoldDB" id="A0A448SIC1"/>
<dbReference type="InterPro" id="IPR050833">
    <property type="entry name" value="Poly_Biosynth_Transport"/>
</dbReference>
<dbReference type="Proteomes" id="UP000270487">
    <property type="component" value="Chromosome"/>
</dbReference>
<evidence type="ECO:0000256" key="1">
    <source>
        <dbReference type="ARBA" id="ARBA00004651"/>
    </source>
</evidence>
<dbReference type="Pfam" id="PF01943">
    <property type="entry name" value="Polysacc_synt"/>
    <property type="match status" value="1"/>
</dbReference>
<feature type="transmembrane region" description="Helical" evidence="6">
    <location>
        <begin position="340"/>
        <end position="360"/>
    </location>
</feature>
<feature type="transmembrane region" description="Helical" evidence="6">
    <location>
        <begin position="70"/>
        <end position="89"/>
    </location>
</feature>
<evidence type="ECO:0000256" key="4">
    <source>
        <dbReference type="ARBA" id="ARBA00022989"/>
    </source>
</evidence>
<dbReference type="PANTHER" id="PTHR30250">
    <property type="entry name" value="PST FAMILY PREDICTED COLANIC ACID TRANSPORTER"/>
    <property type="match status" value="1"/>
</dbReference>
<evidence type="ECO:0000313" key="7">
    <source>
        <dbReference type="EMBL" id="VEI67498.1"/>
    </source>
</evidence>
<feature type="transmembrane region" description="Helical" evidence="6">
    <location>
        <begin position="397"/>
        <end position="415"/>
    </location>
</feature>
<comment type="subcellular location">
    <subcellularLocation>
        <location evidence="1">Cell membrane</location>
        <topology evidence="1">Multi-pass membrane protein</topology>
    </subcellularLocation>
</comment>
<feature type="transmembrane region" description="Helical" evidence="6">
    <location>
        <begin position="278"/>
        <end position="296"/>
    </location>
</feature>
<accession>A0A448SIC1</accession>
<feature type="transmembrane region" description="Helical" evidence="6">
    <location>
        <begin position="317"/>
        <end position="334"/>
    </location>
</feature>
<evidence type="ECO:0000256" key="3">
    <source>
        <dbReference type="ARBA" id="ARBA00022692"/>
    </source>
</evidence>
<feature type="transmembrane region" description="Helical" evidence="6">
    <location>
        <begin position="33"/>
        <end position="55"/>
    </location>
</feature>
<keyword evidence="3 6" id="KW-0812">Transmembrane</keyword>
<evidence type="ECO:0000256" key="2">
    <source>
        <dbReference type="ARBA" id="ARBA00022475"/>
    </source>
</evidence>
<reference evidence="7 8" key="1">
    <citation type="submission" date="2018-12" db="EMBL/GenBank/DDBJ databases">
        <authorList>
            <consortium name="Pathogen Informatics"/>
        </authorList>
    </citation>
    <scope>NUCLEOTIDE SEQUENCE [LARGE SCALE GENOMIC DNA]</scope>
    <source>
        <strain evidence="7 8">NCTC13193</strain>
    </source>
</reference>
<feature type="transmembrane region" description="Helical" evidence="6">
    <location>
        <begin position="129"/>
        <end position="150"/>
    </location>
</feature>
<evidence type="ECO:0000313" key="8">
    <source>
        <dbReference type="Proteomes" id="UP000270487"/>
    </source>
</evidence>
<feature type="transmembrane region" description="Helical" evidence="6">
    <location>
        <begin position="101"/>
        <end position="123"/>
    </location>
</feature>
<proteinExistence type="predicted"/>
<dbReference type="GO" id="GO:0005886">
    <property type="term" value="C:plasma membrane"/>
    <property type="evidence" value="ECO:0007669"/>
    <property type="project" value="UniProtKB-SubCell"/>
</dbReference>
<dbReference type="InterPro" id="IPR002797">
    <property type="entry name" value="Polysacc_synth"/>
</dbReference>
<feature type="transmembrane region" description="Helical" evidence="6">
    <location>
        <begin position="171"/>
        <end position="188"/>
    </location>
</feature>
<keyword evidence="5 6" id="KW-0472">Membrane</keyword>
<evidence type="ECO:0000256" key="6">
    <source>
        <dbReference type="SAM" id="Phobius"/>
    </source>
</evidence>
<feature type="transmembrane region" description="Helical" evidence="6">
    <location>
        <begin position="253"/>
        <end position="272"/>
    </location>
</feature>